<evidence type="ECO:0000313" key="3">
    <source>
        <dbReference type="Proteomes" id="UP000435112"/>
    </source>
</evidence>
<name>A0A6A3P3R5_9STRA</name>
<dbReference type="AlphaFoldDB" id="A0A6A3P3R5"/>
<dbReference type="EMBL" id="QXFU01000013">
    <property type="protein sequence ID" value="KAE9048238.1"/>
    <property type="molecule type" value="Genomic_DNA"/>
</dbReference>
<evidence type="ECO:0000256" key="1">
    <source>
        <dbReference type="SAM" id="MobiDB-lite"/>
    </source>
</evidence>
<dbReference type="Proteomes" id="UP000435112">
    <property type="component" value="Unassembled WGS sequence"/>
</dbReference>
<evidence type="ECO:0000313" key="2">
    <source>
        <dbReference type="EMBL" id="KAE9048238.1"/>
    </source>
</evidence>
<feature type="compositionally biased region" description="Polar residues" evidence="1">
    <location>
        <begin position="78"/>
        <end position="88"/>
    </location>
</feature>
<proteinExistence type="predicted"/>
<gene>
    <name evidence="2" type="ORF">PR002_g558</name>
</gene>
<feature type="region of interest" description="Disordered" evidence="1">
    <location>
        <begin position="1"/>
        <end position="110"/>
    </location>
</feature>
<reference evidence="2 3" key="1">
    <citation type="submission" date="2018-09" db="EMBL/GenBank/DDBJ databases">
        <title>Genomic investigation of the strawberry pathogen Phytophthora fragariae indicates pathogenicity is determined by transcriptional variation in three key races.</title>
        <authorList>
            <person name="Adams T.M."/>
            <person name="Armitage A.D."/>
            <person name="Sobczyk M.K."/>
            <person name="Bates H.J."/>
            <person name="Dunwell J.M."/>
            <person name="Nellist C.F."/>
            <person name="Harrison R.J."/>
        </authorList>
    </citation>
    <scope>NUCLEOTIDE SEQUENCE [LARGE SCALE GENOMIC DNA]</scope>
    <source>
        <strain evidence="2 3">SCRP324</strain>
    </source>
</reference>
<feature type="compositionally biased region" description="Polar residues" evidence="1">
    <location>
        <begin position="7"/>
        <end position="18"/>
    </location>
</feature>
<accession>A0A6A3P3R5</accession>
<organism evidence="2 3">
    <name type="scientific">Phytophthora rubi</name>
    <dbReference type="NCBI Taxonomy" id="129364"/>
    <lineage>
        <taxon>Eukaryota</taxon>
        <taxon>Sar</taxon>
        <taxon>Stramenopiles</taxon>
        <taxon>Oomycota</taxon>
        <taxon>Peronosporomycetes</taxon>
        <taxon>Peronosporales</taxon>
        <taxon>Peronosporaceae</taxon>
        <taxon>Phytophthora</taxon>
    </lineage>
</organism>
<sequence length="110" mass="11553">MVVTQGPGVQTRTRTNESVMAISRAKAPVRHGKSKHGAKAKSQRDAEEMTDDEQSALGERGEGVGADDELPPLLEQQRPANKPTSEVATGNPAPAAAETGHDVGEAEEPE</sequence>
<protein>
    <submittedName>
        <fullName evidence="2">Uncharacterized protein</fullName>
    </submittedName>
</protein>
<feature type="compositionally biased region" description="Basic residues" evidence="1">
    <location>
        <begin position="27"/>
        <end position="41"/>
    </location>
</feature>
<comment type="caution">
    <text evidence="2">The sequence shown here is derived from an EMBL/GenBank/DDBJ whole genome shotgun (WGS) entry which is preliminary data.</text>
</comment>